<keyword evidence="2" id="KW-1185">Reference proteome</keyword>
<name>A0A5B7E5S7_PORTR</name>
<sequence>MFRGGVREVEVRQEGKARERRLYLAIDPTPTGTRLFRENQSSHADAKLLIDVILVETSSGKRIHLHSQIQTRTGSVLEVTVASGQLSPSNNVYPLANFSVCFSPSSLCKSCHFDSLWTCPFFCQLYSRHTDTPSLEYAYILHLLNIPAVAYIHTLTCISLSSSGNEH</sequence>
<reference evidence="1 2" key="1">
    <citation type="submission" date="2019-05" db="EMBL/GenBank/DDBJ databases">
        <title>Another draft genome of Portunus trituberculatus and its Hox gene families provides insights of decapod evolution.</title>
        <authorList>
            <person name="Jeong J.-H."/>
            <person name="Song I."/>
            <person name="Kim S."/>
            <person name="Choi T."/>
            <person name="Kim D."/>
            <person name="Ryu S."/>
            <person name="Kim W."/>
        </authorList>
    </citation>
    <scope>NUCLEOTIDE SEQUENCE [LARGE SCALE GENOMIC DNA]</scope>
    <source>
        <tissue evidence="1">Muscle</tissue>
    </source>
</reference>
<dbReference type="Proteomes" id="UP000324222">
    <property type="component" value="Unassembled WGS sequence"/>
</dbReference>
<gene>
    <name evidence="1" type="ORF">E2C01_022591</name>
</gene>
<evidence type="ECO:0000313" key="2">
    <source>
        <dbReference type="Proteomes" id="UP000324222"/>
    </source>
</evidence>
<dbReference type="EMBL" id="VSRR010002059">
    <property type="protein sequence ID" value="MPC29362.1"/>
    <property type="molecule type" value="Genomic_DNA"/>
</dbReference>
<dbReference type="AlphaFoldDB" id="A0A5B7E5S7"/>
<comment type="caution">
    <text evidence="1">The sequence shown here is derived from an EMBL/GenBank/DDBJ whole genome shotgun (WGS) entry which is preliminary data.</text>
</comment>
<accession>A0A5B7E5S7</accession>
<evidence type="ECO:0000313" key="1">
    <source>
        <dbReference type="EMBL" id="MPC29362.1"/>
    </source>
</evidence>
<proteinExistence type="predicted"/>
<protein>
    <submittedName>
        <fullName evidence="1">Uncharacterized protein</fullName>
    </submittedName>
</protein>
<organism evidence="1 2">
    <name type="scientific">Portunus trituberculatus</name>
    <name type="common">Swimming crab</name>
    <name type="synonym">Neptunus trituberculatus</name>
    <dbReference type="NCBI Taxonomy" id="210409"/>
    <lineage>
        <taxon>Eukaryota</taxon>
        <taxon>Metazoa</taxon>
        <taxon>Ecdysozoa</taxon>
        <taxon>Arthropoda</taxon>
        <taxon>Crustacea</taxon>
        <taxon>Multicrustacea</taxon>
        <taxon>Malacostraca</taxon>
        <taxon>Eumalacostraca</taxon>
        <taxon>Eucarida</taxon>
        <taxon>Decapoda</taxon>
        <taxon>Pleocyemata</taxon>
        <taxon>Brachyura</taxon>
        <taxon>Eubrachyura</taxon>
        <taxon>Portunoidea</taxon>
        <taxon>Portunidae</taxon>
        <taxon>Portuninae</taxon>
        <taxon>Portunus</taxon>
    </lineage>
</organism>